<comment type="caution">
    <text evidence="2">The sequence shown here is derived from an EMBL/GenBank/DDBJ whole genome shotgun (WGS) entry which is preliminary data.</text>
</comment>
<dbReference type="RefSeq" id="WP_201375070.1">
    <property type="nucleotide sequence ID" value="NZ_BNJG01000003.1"/>
</dbReference>
<feature type="domain" description="DinB-like" evidence="1">
    <location>
        <begin position="32"/>
        <end position="173"/>
    </location>
</feature>
<proteinExistence type="predicted"/>
<organism evidence="2 3">
    <name type="scientific">Ktedonobacter robiniae</name>
    <dbReference type="NCBI Taxonomy" id="2778365"/>
    <lineage>
        <taxon>Bacteria</taxon>
        <taxon>Bacillati</taxon>
        <taxon>Chloroflexota</taxon>
        <taxon>Ktedonobacteria</taxon>
        <taxon>Ktedonobacterales</taxon>
        <taxon>Ktedonobacteraceae</taxon>
        <taxon>Ktedonobacter</taxon>
    </lineage>
</organism>
<dbReference type="InterPro" id="IPR034660">
    <property type="entry name" value="DinB/YfiT-like"/>
</dbReference>
<keyword evidence="3" id="KW-1185">Reference proteome</keyword>
<protein>
    <recommendedName>
        <fullName evidence="1">DinB-like domain-containing protein</fullName>
    </recommendedName>
</protein>
<dbReference type="InterPro" id="IPR024775">
    <property type="entry name" value="DinB-like"/>
</dbReference>
<evidence type="ECO:0000313" key="2">
    <source>
        <dbReference type="EMBL" id="GHO58822.1"/>
    </source>
</evidence>
<dbReference type="Pfam" id="PF12867">
    <property type="entry name" value="DinB_2"/>
    <property type="match status" value="1"/>
</dbReference>
<dbReference type="EMBL" id="BNJG01000003">
    <property type="protein sequence ID" value="GHO58822.1"/>
    <property type="molecule type" value="Genomic_DNA"/>
</dbReference>
<dbReference type="SUPFAM" id="SSF109854">
    <property type="entry name" value="DinB/YfiT-like putative metalloenzymes"/>
    <property type="match status" value="1"/>
</dbReference>
<reference evidence="2 3" key="1">
    <citation type="journal article" date="2021" name="Int. J. Syst. Evol. Microbiol.">
        <title>Reticulibacter mediterranei gen. nov., sp. nov., within the new family Reticulibacteraceae fam. nov., and Ktedonospora formicarum gen. nov., sp. nov., Ktedonobacter robiniae sp. nov., Dictyobacter formicarum sp. nov. and Dictyobacter arantiisoli sp. nov., belonging to the class Ktedonobacteria.</title>
        <authorList>
            <person name="Yabe S."/>
            <person name="Zheng Y."/>
            <person name="Wang C.M."/>
            <person name="Sakai Y."/>
            <person name="Abe K."/>
            <person name="Yokota A."/>
            <person name="Donadio S."/>
            <person name="Cavaletti L."/>
            <person name="Monciardini P."/>
        </authorList>
    </citation>
    <scope>NUCLEOTIDE SEQUENCE [LARGE SCALE GENOMIC DNA]</scope>
    <source>
        <strain evidence="2 3">SOSP1-30</strain>
    </source>
</reference>
<name>A0ABQ3V1K8_9CHLR</name>
<accession>A0ABQ3V1K8</accession>
<dbReference type="Proteomes" id="UP000654345">
    <property type="component" value="Unassembled WGS sequence"/>
</dbReference>
<evidence type="ECO:0000313" key="3">
    <source>
        <dbReference type="Proteomes" id="UP000654345"/>
    </source>
</evidence>
<sequence>MPQFDFTALREGKTTYADMVAEVSYKDLQNYIEQAFETVETILKDATDAAVNFVPNDPKATEDGERGWTISHIVAHLTAGFEENASVSSILARGVALEARLHAETPWETLKTADQVRARLNESRRMSLAYLSAWPDQPNLTTTITRIPAFGPMNAIGVGMLGFFHAQMHYEQLRETLKQVAESANA</sequence>
<gene>
    <name evidence="2" type="ORF">KSB_72970</name>
</gene>
<evidence type="ECO:0000259" key="1">
    <source>
        <dbReference type="Pfam" id="PF12867"/>
    </source>
</evidence>
<dbReference type="Gene3D" id="1.20.120.450">
    <property type="entry name" value="dinb family like domain"/>
    <property type="match status" value="1"/>
</dbReference>